<dbReference type="GO" id="GO:0000462">
    <property type="term" value="P:maturation of SSU-rRNA from tricistronic rRNA transcript (SSU-rRNA, 5.8S rRNA, LSU-rRNA)"/>
    <property type="evidence" value="ECO:0007669"/>
    <property type="project" value="InterPro"/>
</dbReference>
<dbReference type="OrthoDB" id="18703at2759"/>
<evidence type="ECO:0000313" key="7">
    <source>
        <dbReference type="Proteomes" id="UP000757232"/>
    </source>
</evidence>
<dbReference type="AlphaFoldDB" id="A0A9Q5N6C4"/>
<comment type="caution">
    <text evidence="6">The sequence shown here is derived from an EMBL/GenBank/DDBJ whole genome shotgun (WGS) entry which is preliminary data.</text>
</comment>
<evidence type="ECO:0000256" key="5">
    <source>
        <dbReference type="SAM" id="MobiDB-lite"/>
    </source>
</evidence>
<proteinExistence type="inferred from homology"/>
<dbReference type="GO" id="GO:0030688">
    <property type="term" value="C:preribosome, small subunit precursor"/>
    <property type="evidence" value="ECO:0007669"/>
    <property type="project" value="InterPro"/>
</dbReference>
<dbReference type="InterPro" id="IPR028160">
    <property type="entry name" value="Slx9-like"/>
</dbReference>
<evidence type="ECO:0000313" key="6">
    <source>
        <dbReference type="EMBL" id="OCB85683.1"/>
    </source>
</evidence>
<reference evidence="6" key="1">
    <citation type="submission" date="2016-06" db="EMBL/GenBank/DDBJ databases">
        <title>Draft Genome sequence of the fungus Inonotus baumii.</title>
        <authorList>
            <person name="Zhu H."/>
            <person name="Lin W."/>
        </authorList>
    </citation>
    <scope>NUCLEOTIDE SEQUENCE</scope>
    <source>
        <strain evidence="6">821</strain>
    </source>
</reference>
<dbReference type="Pfam" id="PF15341">
    <property type="entry name" value="SLX9"/>
    <property type="match status" value="1"/>
</dbReference>
<protein>
    <recommendedName>
        <fullName evidence="3">Ribosome biogenesis protein SLX9</fullName>
    </recommendedName>
</protein>
<feature type="region of interest" description="Disordered" evidence="5">
    <location>
        <begin position="117"/>
        <end position="165"/>
    </location>
</feature>
<dbReference type="PANTHER" id="PTHR31109:SF2">
    <property type="entry name" value="RIBOSOME BIOGENESIS PROTEIN SLX9 HOMOLOG"/>
    <property type="match status" value="1"/>
</dbReference>
<accession>A0A9Q5N6C4</accession>
<evidence type="ECO:0000256" key="3">
    <source>
        <dbReference type="ARBA" id="ARBA00021321"/>
    </source>
</evidence>
<sequence length="205" mass="23468">MPKARRIRTNIHDQSVRLDKRQFVRPGRTEHVETAVAEEISANDLLVAMESESSEKFVLKKKEKQQLKHEAFIQRLESSHTPYSKSHARRLKRKARDQIASGFEDVALALPVVEEDTVDDSKEKKSSDVMQTDSSEAMKPLPRKRKTGMIGEGKGAPLSEKQRRQVLKTEKIRQPLLLATPEFASNPFKALRIHAQNTLIQHEKR</sequence>
<comment type="similarity">
    <text evidence="2">Belongs to the SLX9 family.</text>
</comment>
<organism evidence="6 7">
    <name type="scientific">Sanghuangporus baumii</name>
    <name type="common">Phellinus baumii</name>
    <dbReference type="NCBI Taxonomy" id="108892"/>
    <lineage>
        <taxon>Eukaryota</taxon>
        <taxon>Fungi</taxon>
        <taxon>Dikarya</taxon>
        <taxon>Basidiomycota</taxon>
        <taxon>Agaricomycotina</taxon>
        <taxon>Agaricomycetes</taxon>
        <taxon>Hymenochaetales</taxon>
        <taxon>Hymenochaetaceae</taxon>
        <taxon>Sanghuangporus</taxon>
    </lineage>
</organism>
<evidence type="ECO:0000256" key="4">
    <source>
        <dbReference type="ARBA" id="ARBA00023242"/>
    </source>
</evidence>
<dbReference type="GO" id="GO:0005730">
    <property type="term" value="C:nucleolus"/>
    <property type="evidence" value="ECO:0007669"/>
    <property type="project" value="UniProtKB-SubCell"/>
</dbReference>
<dbReference type="Proteomes" id="UP000757232">
    <property type="component" value="Unassembled WGS sequence"/>
</dbReference>
<dbReference type="PANTHER" id="PTHR31109">
    <property type="entry name" value="PROTEIN FAM207A"/>
    <property type="match status" value="1"/>
</dbReference>
<keyword evidence="7" id="KW-1185">Reference proteome</keyword>
<name>A0A9Q5N6C4_SANBA</name>
<keyword evidence="4" id="KW-0539">Nucleus</keyword>
<comment type="subcellular location">
    <subcellularLocation>
        <location evidence="1">Nucleus</location>
        <location evidence="1">Nucleolus</location>
    </subcellularLocation>
</comment>
<evidence type="ECO:0000256" key="1">
    <source>
        <dbReference type="ARBA" id="ARBA00004604"/>
    </source>
</evidence>
<evidence type="ECO:0000256" key="2">
    <source>
        <dbReference type="ARBA" id="ARBA00011022"/>
    </source>
</evidence>
<dbReference type="EMBL" id="LNZH02000208">
    <property type="protein sequence ID" value="OCB85683.1"/>
    <property type="molecule type" value="Genomic_DNA"/>
</dbReference>
<dbReference type="GO" id="GO:0030686">
    <property type="term" value="C:90S preribosome"/>
    <property type="evidence" value="ECO:0007669"/>
    <property type="project" value="InterPro"/>
</dbReference>
<gene>
    <name evidence="6" type="ORF">A7U60_g7334</name>
</gene>